<reference evidence="3" key="1">
    <citation type="submission" date="2020-05" db="UniProtKB">
        <authorList>
            <consortium name="EnsemblMetazoa"/>
        </authorList>
    </citation>
    <scope>IDENTIFICATION</scope>
    <source>
        <strain evidence="3">TTRI</strain>
    </source>
</reference>
<dbReference type="PANTHER" id="PTHR10807:SF128">
    <property type="entry name" value="PHOSPHATIDYLINOSITOL-3,5-BISPHOSPHATE 3-PHOSPHATASE"/>
    <property type="match status" value="1"/>
</dbReference>
<accession>A0A1A9UNK5</accession>
<organism evidence="3 4">
    <name type="scientific">Glossina austeni</name>
    <name type="common">Savannah tsetse fly</name>
    <dbReference type="NCBI Taxonomy" id="7395"/>
    <lineage>
        <taxon>Eukaryota</taxon>
        <taxon>Metazoa</taxon>
        <taxon>Ecdysozoa</taxon>
        <taxon>Arthropoda</taxon>
        <taxon>Hexapoda</taxon>
        <taxon>Insecta</taxon>
        <taxon>Pterygota</taxon>
        <taxon>Neoptera</taxon>
        <taxon>Endopterygota</taxon>
        <taxon>Diptera</taxon>
        <taxon>Brachycera</taxon>
        <taxon>Muscomorpha</taxon>
        <taxon>Hippoboscoidea</taxon>
        <taxon>Glossinidae</taxon>
        <taxon>Glossina</taxon>
    </lineage>
</organism>
<proteinExistence type="inferred from homology"/>
<sequence length="116" mass="13578">MNITSTSYLFAQLTALAMLLLDPYYRTFRGFEKELASFGHKFQQRIGHGDNRHSDADRSPVFLQFIDCVWQVSQQFPNAFEFNEHLLITIIDHLYSCRFGTFLCNTESERVAEDMK</sequence>
<evidence type="ECO:0000256" key="1">
    <source>
        <dbReference type="ARBA" id="ARBA00007471"/>
    </source>
</evidence>
<dbReference type="GO" id="GO:0016020">
    <property type="term" value="C:membrane"/>
    <property type="evidence" value="ECO:0007669"/>
    <property type="project" value="TreeGrafter"/>
</dbReference>
<dbReference type="InterPro" id="IPR030564">
    <property type="entry name" value="Myotubularin"/>
</dbReference>
<dbReference type="STRING" id="7395.A0A1A9UNK5"/>
<comment type="similarity">
    <text evidence="1">Belongs to the protein-tyrosine phosphatase family. Non-receptor class myotubularin subfamily.</text>
</comment>
<dbReference type="InterPro" id="IPR010569">
    <property type="entry name" value="Myotubularin-like_Pase_dom"/>
</dbReference>
<name>A0A1A9UNK5_GLOAU</name>
<dbReference type="GO" id="GO:0004438">
    <property type="term" value="F:phosphatidylinositol-3-phosphate phosphatase activity"/>
    <property type="evidence" value="ECO:0007669"/>
    <property type="project" value="TreeGrafter"/>
</dbReference>
<evidence type="ECO:0000259" key="2">
    <source>
        <dbReference type="PROSITE" id="PS51339"/>
    </source>
</evidence>
<dbReference type="EnsemblMetazoa" id="GAUT010401-RA">
    <property type="protein sequence ID" value="GAUT010401-PA"/>
    <property type="gene ID" value="GAUT010401"/>
</dbReference>
<dbReference type="Pfam" id="PF06602">
    <property type="entry name" value="Myotub-related"/>
    <property type="match status" value="1"/>
</dbReference>
<feature type="domain" description="Myotubularin phosphatase" evidence="2">
    <location>
        <begin position="1"/>
        <end position="116"/>
    </location>
</feature>
<dbReference type="PANTHER" id="PTHR10807">
    <property type="entry name" value="MYOTUBULARIN-RELATED"/>
    <property type="match status" value="1"/>
</dbReference>
<dbReference type="PROSITE" id="PS51339">
    <property type="entry name" value="PPASE_MYOTUBULARIN"/>
    <property type="match status" value="1"/>
</dbReference>
<dbReference type="AlphaFoldDB" id="A0A1A9UNK5"/>
<dbReference type="SUPFAM" id="SSF52799">
    <property type="entry name" value="(Phosphotyrosine protein) phosphatases II"/>
    <property type="match status" value="1"/>
</dbReference>
<dbReference type="InterPro" id="IPR029021">
    <property type="entry name" value="Prot-tyrosine_phosphatase-like"/>
</dbReference>
<dbReference type="GO" id="GO:0052629">
    <property type="term" value="F:phosphatidylinositol-3,5-bisphosphate 3-phosphatase activity"/>
    <property type="evidence" value="ECO:0007669"/>
    <property type="project" value="TreeGrafter"/>
</dbReference>
<keyword evidence="4" id="KW-1185">Reference proteome</keyword>
<evidence type="ECO:0000313" key="4">
    <source>
        <dbReference type="Proteomes" id="UP000078200"/>
    </source>
</evidence>
<dbReference type="GO" id="GO:0046856">
    <property type="term" value="P:phosphatidylinositol dephosphorylation"/>
    <property type="evidence" value="ECO:0007669"/>
    <property type="project" value="TreeGrafter"/>
</dbReference>
<protein>
    <submittedName>
        <fullName evidence="3">Myotubularin phosphatase domain-containing protein</fullName>
    </submittedName>
</protein>
<dbReference type="GO" id="GO:0005737">
    <property type="term" value="C:cytoplasm"/>
    <property type="evidence" value="ECO:0007669"/>
    <property type="project" value="TreeGrafter"/>
</dbReference>
<evidence type="ECO:0000313" key="3">
    <source>
        <dbReference type="EnsemblMetazoa" id="GAUT010401-PA"/>
    </source>
</evidence>
<dbReference type="Proteomes" id="UP000078200">
    <property type="component" value="Unassembled WGS sequence"/>
</dbReference>
<dbReference type="VEuPathDB" id="VectorBase:GAUT010401"/>